<dbReference type="EMBL" id="JACOOO010000014">
    <property type="protein sequence ID" value="MBC5628767.1"/>
    <property type="molecule type" value="Genomic_DNA"/>
</dbReference>
<comment type="caution">
    <text evidence="1">The sequence shown here is derived from an EMBL/GenBank/DDBJ whole genome shotgun (WGS) entry which is preliminary data.</text>
</comment>
<protein>
    <submittedName>
        <fullName evidence="1">Uncharacterized protein</fullName>
    </submittedName>
</protein>
<evidence type="ECO:0000313" key="1">
    <source>
        <dbReference type="EMBL" id="MBC5628767.1"/>
    </source>
</evidence>
<proteinExistence type="predicted"/>
<accession>A0ABR7DC56</accession>
<sequence length="175" mass="20797">MESIAYTSLQSNVINFIRNINKNYEVWIDFKDDVKYIDPDGMIIKQNIQNPIKVTYCDINPIYKIYKKSTNIYTLKIIIPKFSIIFTTFHNLIYTFRENSLNLNLNLSSFNVSYYDIESYFDNGIEQYLKRTIEGIMAERFKADNNYSLKCNNYNTYVYGIKQNNKKRKNSMVAI</sequence>
<organism evidence="1 2">
    <name type="scientific">Clostridium hominis</name>
    <dbReference type="NCBI Taxonomy" id="2763036"/>
    <lineage>
        <taxon>Bacteria</taxon>
        <taxon>Bacillati</taxon>
        <taxon>Bacillota</taxon>
        <taxon>Clostridia</taxon>
        <taxon>Eubacteriales</taxon>
        <taxon>Clostridiaceae</taxon>
        <taxon>Clostridium</taxon>
    </lineage>
</organism>
<evidence type="ECO:0000313" key="2">
    <source>
        <dbReference type="Proteomes" id="UP000596929"/>
    </source>
</evidence>
<gene>
    <name evidence="1" type="ORF">H8S20_07680</name>
</gene>
<dbReference type="Proteomes" id="UP000596929">
    <property type="component" value="Unassembled WGS sequence"/>
</dbReference>
<reference evidence="1 2" key="1">
    <citation type="submission" date="2020-08" db="EMBL/GenBank/DDBJ databases">
        <title>Genome public.</title>
        <authorList>
            <person name="Liu C."/>
            <person name="Sun Q."/>
        </authorList>
    </citation>
    <scope>NUCLEOTIDE SEQUENCE [LARGE SCALE GENOMIC DNA]</scope>
    <source>
        <strain evidence="1 2">NSJ-6</strain>
    </source>
</reference>
<keyword evidence="2" id="KW-1185">Reference proteome</keyword>
<dbReference type="RefSeq" id="WP_186859725.1">
    <property type="nucleotide sequence ID" value="NZ_JACOOO010000014.1"/>
</dbReference>
<name>A0ABR7DC56_9CLOT</name>